<reference evidence="2" key="1">
    <citation type="submission" date="2017-04" db="EMBL/GenBank/DDBJ databases">
        <title>Function of individual gut microbiota members based on whole genome sequencing of pure cultures obtained from chicken caecum.</title>
        <authorList>
            <person name="Medvecky M."/>
            <person name="Cejkova D."/>
            <person name="Polansky O."/>
            <person name="Karasova D."/>
            <person name="Kubasova T."/>
            <person name="Cizek A."/>
            <person name="Rychlik I."/>
        </authorList>
    </citation>
    <scope>NUCLEOTIDE SEQUENCE [LARGE SCALE GENOMIC DNA]</scope>
    <source>
        <strain evidence="2">An42</strain>
    </source>
</reference>
<dbReference type="Proteomes" id="UP000195975">
    <property type="component" value="Unassembled WGS sequence"/>
</dbReference>
<comment type="caution">
    <text evidence="1">The sequence shown here is derived from an EMBL/GenBank/DDBJ whole genome shotgun (WGS) entry which is preliminary data.</text>
</comment>
<protein>
    <submittedName>
        <fullName evidence="1">Uncharacterized protein</fullName>
    </submittedName>
</protein>
<dbReference type="EMBL" id="NFIJ01000009">
    <property type="protein sequence ID" value="OUO05099.1"/>
    <property type="molecule type" value="Genomic_DNA"/>
</dbReference>
<gene>
    <name evidence="1" type="ORF">B5F96_10270</name>
</gene>
<accession>A0A9Q5X7V3</accession>
<name>A0A9Q5X7V3_9BACT</name>
<evidence type="ECO:0000313" key="2">
    <source>
        <dbReference type="Proteomes" id="UP000195975"/>
    </source>
</evidence>
<sequence length="90" mass="10611">MRFVIIIVNEEERGVWEAVCFLASGIAENNGKNIYFEMLKHTITHLKAVVLQYIDSQCYSMCWIIKKYYPCGKFRFHGYENRFSCLCVSI</sequence>
<organism evidence="1 2">
    <name type="scientific">Parabacteroides johnsonii</name>
    <dbReference type="NCBI Taxonomy" id="387661"/>
    <lineage>
        <taxon>Bacteria</taxon>
        <taxon>Pseudomonadati</taxon>
        <taxon>Bacteroidota</taxon>
        <taxon>Bacteroidia</taxon>
        <taxon>Bacteroidales</taxon>
        <taxon>Tannerellaceae</taxon>
        <taxon>Parabacteroides</taxon>
    </lineage>
</organism>
<evidence type="ECO:0000313" key="1">
    <source>
        <dbReference type="EMBL" id="OUO05099.1"/>
    </source>
</evidence>
<dbReference type="AlphaFoldDB" id="A0A9Q5X7V3"/>
<proteinExistence type="predicted"/>